<organism evidence="2 3">
    <name type="scientific">Ancylostoma caninum</name>
    <name type="common">Dog hookworm</name>
    <dbReference type="NCBI Taxonomy" id="29170"/>
    <lineage>
        <taxon>Eukaryota</taxon>
        <taxon>Metazoa</taxon>
        <taxon>Ecdysozoa</taxon>
        <taxon>Nematoda</taxon>
        <taxon>Chromadorea</taxon>
        <taxon>Rhabditida</taxon>
        <taxon>Rhabditina</taxon>
        <taxon>Rhabditomorpha</taxon>
        <taxon>Strongyloidea</taxon>
        <taxon>Ancylostomatidae</taxon>
        <taxon>Ancylostomatinae</taxon>
        <taxon>Ancylostoma</taxon>
    </lineage>
</organism>
<accession>A0A368EVJ0</accession>
<feature type="chain" id="PRO_5016902595" description="SSD domain-containing protein" evidence="1">
    <location>
        <begin position="19"/>
        <end position="238"/>
    </location>
</feature>
<reference evidence="2 3" key="1">
    <citation type="submission" date="2014-10" db="EMBL/GenBank/DDBJ databases">
        <title>Draft genome of the hookworm Ancylostoma caninum.</title>
        <authorList>
            <person name="Mitreva M."/>
        </authorList>
    </citation>
    <scope>NUCLEOTIDE SEQUENCE [LARGE SCALE GENOMIC DNA]</scope>
    <source>
        <strain evidence="2 3">Baltimore</strain>
    </source>
</reference>
<evidence type="ECO:0008006" key="4">
    <source>
        <dbReference type="Google" id="ProtNLM"/>
    </source>
</evidence>
<dbReference type="Proteomes" id="UP000252519">
    <property type="component" value="Unassembled WGS sequence"/>
</dbReference>
<feature type="non-terminal residue" evidence="2">
    <location>
        <position position="238"/>
    </location>
</feature>
<proteinExistence type="predicted"/>
<keyword evidence="1" id="KW-0732">Signal</keyword>
<evidence type="ECO:0000313" key="3">
    <source>
        <dbReference type="Proteomes" id="UP000252519"/>
    </source>
</evidence>
<evidence type="ECO:0000256" key="1">
    <source>
        <dbReference type="SAM" id="SignalP"/>
    </source>
</evidence>
<dbReference type="EMBL" id="JOJR01025310">
    <property type="protein sequence ID" value="RCN23632.1"/>
    <property type="molecule type" value="Genomic_DNA"/>
</dbReference>
<name>A0A368EVJ0_ANCCA</name>
<comment type="caution">
    <text evidence="2">The sequence shown here is derived from an EMBL/GenBank/DDBJ whole genome shotgun (WGS) entry which is preliminary data.</text>
</comment>
<protein>
    <recommendedName>
        <fullName evidence="4">SSD domain-containing protein</fullName>
    </recommendedName>
</protein>
<dbReference type="AlphaFoldDB" id="A0A368EVJ0"/>
<gene>
    <name evidence="2" type="ORF">ANCCAN_30681</name>
</gene>
<dbReference type="OrthoDB" id="5874215at2759"/>
<keyword evidence="3" id="KW-1185">Reference proteome</keyword>
<evidence type="ECO:0000313" key="2">
    <source>
        <dbReference type="EMBL" id="RCN23632.1"/>
    </source>
</evidence>
<feature type="signal peptide" evidence="1">
    <location>
        <begin position="1"/>
        <end position="18"/>
    </location>
</feature>
<sequence>MTSPLAMLAFAIFPLVTAVDIISSPFAAAALLGYWLCLEMISKSSTLTIIKKKGHEVQPVISVVFDHSMDAEITTFGSLYQWTSSHFESHHRRLQININQTTTNSANLIIEKYLPSKKVRAFFNEECANASRPLLSLAEKFENKHLKRFPVGILINDYIYIPKRSRVCAADLCEPEKTRVLRSGEEPYSRLVIRNKIYSSGKYWSRNTRSRQDLVYLNGIDGSEEIEVFASVVLFLYN</sequence>